<protein>
    <submittedName>
        <fullName evidence="1">Uncharacterized protein</fullName>
    </submittedName>
</protein>
<gene>
    <name evidence="1" type="ORF">RISK_003358</name>
</gene>
<name>A0A0J1BDZ9_RHOIS</name>
<proteinExistence type="predicted"/>
<comment type="caution">
    <text evidence="1">The sequence shown here is derived from an EMBL/GenBank/DDBJ whole genome shotgun (WGS) entry which is preliminary data.</text>
</comment>
<reference evidence="1" key="1">
    <citation type="submission" date="2015-05" db="EMBL/GenBank/DDBJ databases">
        <title>Permanent draft genome of Rhodopirellula islandicus K833.</title>
        <authorList>
            <person name="Kizina J."/>
            <person name="Richter M."/>
            <person name="Glockner F.O."/>
            <person name="Harder J."/>
        </authorList>
    </citation>
    <scope>NUCLEOTIDE SEQUENCE [LARGE SCALE GENOMIC DNA]</scope>
    <source>
        <strain evidence="1">K833</strain>
    </source>
</reference>
<evidence type="ECO:0000313" key="2">
    <source>
        <dbReference type="Proteomes" id="UP000036367"/>
    </source>
</evidence>
<dbReference type="EMBL" id="LECT01000026">
    <property type="protein sequence ID" value="KLU04736.1"/>
    <property type="molecule type" value="Genomic_DNA"/>
</dbReference>
<dbReference type="AlphaFoldDB" id="A0A0J1BDZ9"/>
<dbReference type="PATRIC" id="fig|595434.4.peg.3202"/>
<sequence>MRDLNGQTWFMPLQKKDQSQPFLSPFIFTKSELQAILQPCSPPILL</sequence>
<dbReference type="Proteomes" id="UP000036367">
    <property type="component" value="Unassembled WGS sequence"/>
</dbReference>
<organism evidence="1 2">
    <name type="scientific">Rhodopirellula islandica</name>
    <dbReference type="NCBI Taxonomy" id="595434"/>
    <lineage>
        <taxon>Bacteria</taxon>
        <taxon>Pseudomonadati</taxon>
        <taxon>Planctomycetota</taxon>
        <taxon>Planctomycetia</taxon>
        <taxon>Pirellulales</taxon>
        <taxon>Pirellulaceae</taxon>
        <taxon>Rhodopirellula</taxon>
    </lineage>
</organism>
<keyword evidence="2" id="KW-1185">Reference proteome</keyword>
<dbReference type="STRING" id="595434.RISK_003358"/>
<accession>A0A0J1BDZ9</accession>
<evidence type="ECO:0000313" key="1">
    <source>
        <dbReference type="EMBL" id="KLU04736.1"/>
    </source>
</evidence>